<dbReference type="HAMAP" id="MF_01813">
    <property type="entry name" value="MenG_UbiE_methyltr"/>
    <property type="match status" value="1"/>
</dbReference>
<dbReference type="EC" id="2.1.1.201" evidence="6"/>
<dbReference type="PROSITE" id="PS01184">
    <property type="entry name" value="UBIE_2"/>
    <property type="match status" value="1"/>
</dbReference>
<dbReference type="PROSITE" id="PS01183">
    <property type="entry name" value="UBIE_1"/>
    <property type="match status" value="1"/>
</dbReference>
<feature type="binding site" evidence="6">
    <location>
        <position position="167"/>
    </location>
    <ligand>
        <name>S-adenosyl-L-methionine</name>
        <dbReference type="ChEBI" id="CHEBI:59789"/>
    </ligand>
</feature>
<keyword evidence="3 6" id="KW-0831">Ubiquinone biosynthesis</keyword>
<organism evidence="8 9">
    <name type="scientific">Ramazzottius varieornatus</name>
    <name type="common">Water bear</name>
    <name type="synonym">Tardigrade</name>
    <dbReference type="NCBI Taxonomy" id="947166"/>
    <lineage>
        <taxon>Eukaryota</taxon>
        <taxon>Metazoa</taxon>
        <taxon>Ecdysozoa</taxon>
        <taxon>Tardigrada</taxon>
        <taxon>Eutardigrada</taxon>
        <taxon>Parachela</taxon>
        <taxon>Hypsibioidea</taxon>
        <taxon>Ramazzottiidae</taxon>
        <taxon>Ramazzottius</taxon>
    </lineage>
</organism>
<proteinExistence type="inferred from homology"/>
<feature type="binding site" evidence="6">
    <location>
        <position position="125"/>
    </location>
    <ligand>
        <name>S-adenosyl-L-methionine</name>
        <dbReference type="ChEBI" id="CHEBI:59789"/>
    </ligand>
</feature>
<dbReference type="UniPathway" id="UPA00232"/>
<dbReference type="AlphaFoldDB" id="A0A1D1VS43"/>
<feature type="region of interest" description="Disordered" evidence="7">
    <location>
        <begin position="141"/>
        <end position="160"/>
    </location>
</feature>
<dbReference type="NCBIfam" id="TIGR01934">
    <property type="entry name" value="MenG_MenH_UbiE"/>
    <property type="match status" value="1"/>
</dbReference>
<dbReference type="STRING" id="947166.A0A1D1VS43"/>
<keyword evidence="1 6" id="KW-0489">Methyltransferase</keyword>
<evidence type="ECO:0000256" key="4">
    <source>
        <dbReference type="ARBA" id="ARBA00022691"/>
    </source>
</evidence>
<evidence type="ECO:0000313" key="9">
    <source>
        <dbReference type="Proteomes" id="UP000186922"/>
    </source>
</evidence>
<comment type="catalytic activity">
    <reaction evidence="6">
        <text>a 2-methoxy-6-(all-trans-polyprenyl)benzene-1,4-diol + S-adenosyl-L-methionine = a 5-methoxy-2-methyl-3-(all-trans-polyprenyl)benzene-1,4-diol + S-adenosyl-L-homocysteine + H(+)</text>
        <dbReference type="Rhea" id="RHEA:28286"/>
        <dbReference type="Rhea" id="RHEA-COMP:10858"/>
        <dbReference type="Rhea" id="RHEA-COMP:10859"/>
        <dbReference type="ChEBI" id="CHEBI:15378"/>
        <dbReference type="ChEBI" id="CHEBI:57856"/>
        <dbReference type="ChEBI" id="CHEBI:59789"/>
        <dbReference type="ChEBI" id="CHEBI:84166"/>
        <dbReference type="ChEBI" id="CHEBI:84167"/>
        <dbReference type="EC" id="2.1.1.201"/>
    </reaction>
</comment>
<dbReference type="InterPro" id="IPR004033">
    <property type="entry name" value="UbiE/COQ5_MeTrFase"/>
</dbReference>
<sequence length="323" mass="36334">MAVCGLCGRRVLDGLRATLRPAVWNSRFPPPSPTDRLPARTFSSSSLFLTKISPQEETSTHFGFETVLDTEKTGKVHQVFEQVADTYDLMNDLMSAGIHRLWKDQFVRTLALFPGTKILDVAGGTGDIAFRLVRSMDETSRRTKKAKAGSPTDKLEEGGDHDVTVLDLSESMLEVGKKRALSLNIESRIKWVHGNAEELPFPDATFDAYTIAFGIRNVTHIEVALDEAYRVLKPGGRFMCLEFSQVPNPLLAWLYEKYSFQVIPVMGQLIASDWKSYQYLVESIRMFPDQEDFRLMLEEAGFQMATFTNLSQGICAIHSGFKF</sequence>
<evidence type="ECO:0000313" key="8">
    <source>
        <dbReference type="EMBL" id="GAV03801.1"/>
    </source>
</evidence>
<evidence type="ECO:0000256" key="2">
    <source>
        <dbReference type="ARBA" id="ARBA00022679"/>
    </source>
</evidence>
<keyword evidence="2 6" id="KW-0808">Transferase</keyword>
<keyword evidence="4 6" id="KW-0949">S-adenosyl-L-methionine</keyword>
<accession>A0A1D1VS43</accession>
<dbReference type="EMBL" id="BDGG01000010">
    <property type="protein sequence ID" value="GAV03801.1"/>
    <property type="molecule type" value="Genomic_DNA"/>
</dbReference>
<comment type="function">
    <text evidence="6">Methyltransferase required for the conversion of 2-polyprenyl-6-methoxy-1,4-benzoquinol (DDMQH2) to 2-polyprenyl-3-methyl-6-methoxy-1,4-benzoquinol (DMQH2).</text>
</comment>
<dbReference type="FunFam" id="3.40.50.150:FF:000064">
    <property type="entry name" value="2-methoxy-6-polyprenyl-1,4-benzoquinol methylase, mitochondrial"/>
    <property type="match status" value="1"/>
</dbReference>
<name>A0A1D1VS43_RAMVA</name>
<gene>
    <name evidence="8" type="primary">RvY_14180-1</name>
    <name evidence="8" type="synonym">RvY_14180.1</name>
    <name evidence="8" type="ORF">RvY_14180</name>
</gene>
<keyword evidence="6" id="KW-0472">Membrane</keyword>
<keyword evidence="6" id="KW-0496">Mitochondrion</keyword>
<keyword evidence="6" id="KW-0999">Mitochondrion inner membrane</keyword>
<dbReference type="SUPFAM" id="SSF53335">
    <property type="entry name" value="S-adenosyl-L-methionine-dependent methyltransferases"/>
    <property type="match status" value="1"/>
</dbReference>
<dbReference type="GO" id="GO:0008425">
    <property type="term" value="F:2-methoxy-6-polyprenyl-1,4-benzoquinol methyltransferase activity"/>
    <property type="evidence" value="ECO:0007669"/>
    <property type="project" value="UniProtKB-UniRule"/>
</dbReference>
<dbReference type="GO" id="GO:0032259">
    <property type="term" value="P:methylation"/>
    <property type="evidence" value="ECO:0007669"/>
    <property type="project" value="UniProtKB-KW"/>
</dbReference>
<dbReference type="InterPro" id="IPR023576">
    <property type="entry name" value="UbiE/COQ5_MeTrFase_CS"/>
</dbReference>
<comment type="pathway">
    <text evidence="6">Cofactor biosynthesis; ubiquinone biosynthesis.</text>
</comment>
<dbReference type="PROSITE" id="PS51608">
    <property type="entry name" value="SAM_MT_UBIE"/>
    <property type="match status" value="1"/>
</dbReference>
<evidence type="ECO:0000256" key="6">
    <source>
        <dbReference type="HAMAP-Rule" id="MF_03191"/>
    </source>
</evidence>
<comment type="caution">
    <text evidence="8">The sequence shown here is derived from an EMBL/GenBank/DDBJ whole genome shotgun (WGS) entry which is preliminary data.</text>
</comment>
<dbReference type="InterPro" id="IPR029063">
    <property type="entry name" value="SAM-dependent_MTases_sf"/>
</dbReference>
<evidence type="ECO:0000256" key="1">
    <source>
        <dbReference type="ARBA" id="ARBA00022603"/>
    </source>
</evidence>
<comment type="caution">
    <text evidence="6">Lacks conserved residue(s) required for the propagation of feature annotation.</text>
</comment>
<dbReference type="NCBIfam" id="NF001244">
    <property type="entry name" value="PRK00216.1-5"/>
    <property type="match status" value="1"/>
</dbReference>
<comment type="subunit">
    <text evidence="5">Component of a multi-subunit COQ enzyme complex, composed of at least COQ3, COQ4, COQ5, COQ6, COQ7 and COQ9. Interacts with PYURF; the interaction is direct, stabilizes COQ5 protein and associates PYURF with COQ enzyme complex.</text>
</comment>
<dbReference type="Pfam" id="PF01209">
    <property type="entry name" value="Ubie_methyltran"/>
    <property type="match status" value="1"/>
</dbReference>
<dbReference type="PANTHER" id="PTHR43591">
    <property type="entry name" value="METHYLTRANSFERASE"/>
    <property type="match status" value="1"/>
</dbReference>
<evidence type="ECO:0000256" key="7">
    <source>
        <dbReference type="SAM" id="MobiDB-lite"/>
    </source>
</evidence>
<dbReference type="Proteomes" id="UP000186922">
    <property type="component" value="Unassembled WGS sequence"/>
</dbReference>
<comment type="similarity">
    <text evidence="6">Belongs to the class I-like SAM-binding methyltransferase superfamily. MenG/UbiE family.</text>
</comment>
<evidence type="ECO:0000256" key="3">
    <source>
        <dbReference type="ARBA" id="ARBA00022688"/>
    </source>
</evidence>
<keyword evidence="9" id="KW-1185">Reference proteome</keyword>
<evidence type="ECO:0000256" key="5">
    <source>
        <dbReference type="ARBA" id="ARBA00046387"/>
    </source>
</evidence>
<dbReference type="PANTHER" id="PTHR43591:SF24">
    <property type="entry name" value="2-METHOXY-6-POLYPRENYL-1,4-BENZOQUINOL METHYLASE, MITOCHONDRIAL"/>
    <property type="match status" value="1"/>
</dbReference>
<dbReference type="OrthoDB" id="6329284at2759"/>
<comment type="subcellular location">
    <subcellularLocation>
        <location evidence="6">Mitochondrion inner membrane</location>
        <topology evidence="6">Peripheral membrane protein</topology>
        <orientation evidence="6">Matrix side</orientation>
    </subcellularLocation>
</comment>
<protein>
    <recommendedName>
        <fullName evidence="6">2-methoxy-6-polyprenyl-1,4-benzoquinol methylase, mitochondrial</fullName>
        <ecNumber evidence="6">2.1.1.201</ecNumber>
    </recommendedName>
    <alternativeName>
        <fullName evidence="6">Ubiquinone biosynthesis methyltransferase COQ5</fullName>
    </alternativeName>
</protein>
<feature type="binding site" evidence="6">
    <location>
        <begin position="195"/>
        <end position="196"/>
    </location>
    <ligand>
        <name>S-adenosyl-L-methionine</name>
        <dbReference type="ChEBI" id="CHEBI:59789"/>
    </ligand>
</feature>
<dbReference type="Gene3D" id="3.40.50.150">
    <property type="entry name" value="Vaccinia Virus protein VP39"/>
    <property type="match status" value="1"/>
</dbReference>
<dbReference type="GO" id="GO:0031314">
    <property type="term" value="C:extrinsic component of mitochondrial inner membrane"/>
    <property type="evidence" value="ECO:0007669"/>
    <property type="project" value="UniProtKB-UniRule"/>
</dbReference>
<dbReference type="CDD" id="cd02440">
    <property type="entry name" value="AdoMet_MTases"/>
    <property type="match status" value="1"/>
</dbReference>
<reference evidence="8 9" key="1">
    <citation type="journal article" date="2016" name="Nat. Commun.">
        <title>Extremotolerant tardigrade genome and improved radiotolerance of human cultured cells by tardigrade-unique protein.</title>
        <authorList>
            <person name="Hashimoto T."/>
            <person name="Horikawa D.D."/>
            <person name="Saito Y."/>
            <person name="Kuwahara H."/>
            <person name="Kozuka-Hata H."/>
            <person name="Shin-I T."/>
            <person name="Minakuchi Y."/>
            <person name="Ohishi K."/>
            <person name="Motoyama A."/>
            <person name="Aizu T."/>
            <person name="Enomoto A."/>
            <person name="Kondo K."/>
            <person name="Tanaka S."/>
            <person name="Hara Y."/>
            <person name="Koshikawa S."/>
            <person name="Sagara H."/>
            <person name="Miura T."/>
            <person name="Yokobori S."/>
            <person name="Miyagawa K."/>
            <person name="Suzuki Y."/>
            <person name="Kubo T."/>
            <person name="Oyama M."/>
            <person name="Kohara Y."/>
            <person name="Fujiyama A."/>
            <person name="Arakawa K."/>
            <person name="Katayama T."/>
            <person name="Toyoda A."/>
            <person name="Kunieda T."/>
        </authorList>
    </citation>
    <scope>NUCLEOTIDE SEQUENCE [LARGE SCALE GENOMIC DNA]</scope>
    <source>
        <strain evidence="8 9">YOKOZUNA-1</strain>
    </source>
</reference>